<sequence length="364" mass="41639">MKFHSSPNPTIGVEIELQLIDDNTQDLKNISPKILADMDKNFSNRIKYELFESMIEINTDVCNTVEEVNQDIKQTLLHLEDILKNYNASINCTSLHPFAKGKNQIITNNARYKRIMKDLQIIGTRFITQGLHVHIGIDDCEKAIKVNNAIRMYLPLLLALTTSSPYYEGEDTGLHSYRTKIFESLPLAGLPDYLNDWDHFTKLTDNLIKANIIKSVKDLWWEVRPHPGFGTVEIRVCDIPVNLEKTLALVALIQALVITIQNEDDYPDTHIQILESNKWQAVRYGLKGAFIDPITYKQLSVRKAIENLCNLTEPVMVSSGSIKYIRAIEDILMQGTGATKQRELYESSGNFKNMIQCLKEQFYE</sequence>
<dbReference type="AlphaFoldDB" id="A0A382H4H4"/>
<name>A0A382H4H4_9ZZZZ</name>
<dbReference type="InterPro" id="IPR050141">
    <property type="entry name" value="GCL_type2/YbdK_subfam"/>
</dbReference>
<dbReference type="GO" id="GO:0005524">
    <property type="term" value="F:ATP binding"/>
    <property type="evidence" value="ECO:0007669"/>
    <property type="project" value="UniProtKB-KW"/>
</dbReference>
<proteinExistence type="inferred from homology"/>
<evidence type="ECO:0000256" key="1">
    <source>
        <dbReference type="ARBA" id="ARBA00022598"/>
    </source>
</evidence>
<dbReference type="HAMAP" id="MF_01609">
    <property type="entry name" value="Glu_cys_ligase_2"/>
    <property type="match status" value="1"/>
</dbReference>
<keyword evidence="1" id="KW-0436">Ligase</keyword>
<evidence type="ECO:0000256" key="2">
    <source>
        <dbReference type="ARBA" id="ARBA00022741"/>
    </source>
</evidence>
<protein>
    <recommendedName>
        <fullName evidence="5">Glutamate--cysteine ligase</fullName>
    </recommendedName>
</protein>
<dbReference type="NCBIfam" id="TIGR02050">
    <property type="entry name" value="gshA_cyan_rel"/>
    <property type="match status" value="1"/>
</dbReference>
<gene>
    <name evidence="4" type="ORF">METZ01_LOCUS234933</name>
</gene>
<keyword evidence="2" id="KW-0547">Nucleotide-binding</keyword>
<evidence type="ECO:0000313" key="4">
    <source>
        <dbReference type="EMBL" id="SVB82079.1"/>
    </source>
</evidence>
<dbReference type="PANTHER" id="PTHR36510">
    <property type="entry name" value="GLUTAMATE--CYSTEINE LIGASE 2-RELATED"/>
    <property type="match status" value="1"/>
</dbReference>
<dbReference type="Pfam" id="PF04107">
    <property type="entry name" value="GCS2"/>
    <property type="match status" value="1"/>
</dbReference>
<keyword evidence="3" id="KW-0067">ATP-binding</keyword>
<dbReference type="InterPro" id="IPR014746">
    <property type="entry name" value="Gln_synth/guanido_kin_cat_dom"/>
</dbReference>
<dbReference type="PANTHER" id="PTHR36510:SF1">
    <property type="entry name" value="GLUTAMATE--CYSTEINE LIGASE 2-RELATED"/>
    <property type="match status" value="1"/>
</dbReference>
<dbReference type="Gene3D" id="3.30.590.20">
    <property type="match status" value="1"/>
</dbReference>
<dbReference type="SUPFAM" id="SSF55931">
    <property type="entry name" value="Glutamine synthetase/guanido kinase"/>
    <property type="match status" value="1"/>
</dbReference>
<dbReference type="GO" id="GO:0004357">
    <property type="term" value="F:glutamate-cysteine ligase activity"/>
    <property type="evidence" value="ECO:0007669"/>
    <property type="project" value="InterPro"/>
</dbReference>
<dbReference type="InterPro" id="IPR006336">
    <property type="entry name" value="GCS2"/>
</dbReference>
<evidence type="ECO:0008006" key="5">
    <source>
        <dbReference type="Google" id="ProtNLM"/>
    </source>
</evidence>
<accession>A0A382H4H4</accession>
<reference evidence="4" key="1">
    <citation type="submission" date="2018-05" db="EMBL/GenBank/DDBJ databases">
        <authorList>
            <person name="Lanie J.A."/>
            <person name="Ng W.-L."/>
            <person name="Kazmierczak K.M."/>
            <person name="Andrzejewski T.M."/>
            <person name="Davidsen T.M."/>
            <person name="Wayne K.J."/>
            <person name="Tettelin H."/>
            <person name="Glass J.I."/>
            <person name="Rusch D."/>
            <person name="Podicherti R."/>
            <person name="Tsui H.-C.T."/>
            <person name="Winkler M.E."/>
        </authorList>
    </citation>
    <scope>NUCLEOTIDE SEQUENCE</scope>
</reference>
<dbReference type="InterPro" id="IPR011793">
    <property type="entry name" value="YbdK"/>
</dbReference>
<dbReference type="EMBL" id="UINC01059078">
    <property type="protein sequence ID" value="SVB82079.1"/>
    <property type="molecule type" value="Genomic_DNA"/>
</dbReference>
<organism evidence="4">
    <name type="scientific">marine metagenome</name>
    <dbReference type="NCBI Taxonomy" id="408172"/>
    <lineage>
        <taxon>unclassified sequences</taxon>
        <taxon>metagenomes</taxon>
        <taxon>ecological metagenomes</taxon>
    </lineage>
</organism>
<evidence type="ECO:0000256" key="3">
    <source>
        <dbReference type="ARBA" id="ARBA00022840"/>
    </source>
</evidence>
<dbReference type="GO" id="GO:0042398">
    <property type="term" value="P:modified amino acid biosynthetic process"/>
    <property type="evidence" value="ECO:0007669"/>
    <property type="project" value="InterPro"/>
</dbReference>